<evidence type="ECO:0000313" key="2">
    <source>
        <dbReference type="EMBL" id="GGL54288.1"/>
    </source>
</evidence>
<evidence type="ECO:0000313" key="3">
    <source>
        <dbReference type="Proteomes" id="UP000607197"/>
    </source>
</evidence>
<dbReference type="AlphaFoldDB" id="A0A830FHW0"/>
<accession>A0A830FHW0</accession>
<organism evidence="2 3">
    <name type="scientific">Halocalculus aciditolerans</name>
    <dbReference type="NCBI Taxonomy" id="1383812"/>
    <lineage>
        <taxon>Archaea</taxon>
        <taxon>Methanobacteriati</taxon>
        <taxon>Methanobacteriota</taxon>
        <taxon>Stenosarchaea group</taxon>
        <taxon>Halobacteria</taxon>
        <taxon>Halobacteriales</taxon>
        <taxon>Halobacteriaceae</taxon>
        <taxon>Halocalculus</taxon>
    </lineage>
</organism>
<sequence length="171" mass="19231">MRLYQSWKNYVAQAALGVPVARHWTRSWLVDLHADFFVDASEVDAEARRAFFEALFDASVDAYEHALDEGYPEAEAREITHIMGTFAFTEKGWGDLVEFPPAERDAYYARYEGFFERYGVAPDDPFGDFTPPGGLPDAPETPERLDGDFPLAEPGLTDDIYVPAPNVDART</sequence>
<keyword evidence="3" id="KW-1185">Reference proteome</keyword>
<reference evidence="2" key="2">
    <citation type="submission" date="2020-09" db="EMBL/GenBank/DDBJ databases">
        <authorList>
            <person name="Sun Q."/>
            <person name="Ohkuma M."/>
        </authorList>
    </citation>
    <scope>NUCLEOTIDE SEQUENCE</scope>
    <source>
        <strain evidence="2">JCM 19596</strain>
    </source>
</reference>
<protein>
    <submittedName>
        <fullName evidence="2">Uncharacterized protein</fullName>
    </submittedName>
</protein>
<feature type="region of interest" description="Disordered" evidence="1">
    <location>
        <begin position="126"/>
        <end position="150"/>
    </location>
</feature>
<comment type="caution">
    <text evidence="2">The sequence shown here is derived from an EMBL/GenBank/DDBJ whole genome shotgun (WGS) entry which is preliminary data.</text>
</comment>
<feature type="compositionally biased region" description="Low complexity" evidence="1">
    <location>
        <begin position="126"/>
        <end position="137"/>
    </location>
</feature>
<proteinExistence type="predicted"/>
<reference evidence="2" key="1">
    <citation type="journal article" date="2014" name="Int. J. Syst. Evol. Microbiol.">
        <title>Complete genome sequence of Corynebacterium casei LMG S-19264T (=DSM 44701T), isolated from a smear-ripened cheese.</title>
        <authorList>
            <consortium name="US DOE Joint Genome Institute (JGI-PGF)"/>
            <person name="Walter F."/>
            <person name="Albersmeier A."/>
            <person name="Kalinowski J."/>
            <person name="Ruckert C."/>
        </authorList>
    </citation>
    <scope>NUCLEOTIDE SEQUENCE</scope>
    <source>
        <strain evidence="2">JCM 19596</strain>
    </source>
</reference>
<dbReference type="Proteomes" id="UP000607197">
    <property type="component" value="Unassembled WGS sequence"/>
</dbReference>
<dbReference type="InterPro" id="IPR046147">
    <property type="entry name" value="DUF6149"/>
</dbReference>
<dbReference type="EMBL" id="BMPG01000001">
    <property type="protein sequence ID" value="GGL54288.1"/>
    <property type="molecule type" value="Genomic_DNA"/>
</dbReference>
<dbReference type="Pfam" id="PF19646">
    <property type="entry name" value="DUF6149"/>
    <property type="match status" value="1"/>
</dbReference>
<dbReference type="OrthoDB" id="261201at2157"/>
<dbReference type="RefSeq" id="WP_188976557.1">
    <property type="nucleotide sequence ID" value="NZ_BMPG01000001.1"/>
</dbReference>
<gene>
    <name evidence="2" type="ORF">GCM10009039_10560</name>
</gene>
<evidence type="ECO:0000256" key="1">
    <source>
        <dbReference type="SAM" id="MobiDB-lite"/>
    </source>
</evidence>
<name>A0A830FHW0_9EURY</name>